<dbReference type="PANTHER" id="PTHR23502:SF132">
    <property type="entry name" value="POLYAMINE TRANSPORTER 2-RELATED"/>
    <property type="match status" value="1"/>
</dbReference>
<dbReference type="Proteomes" id="UP000240760">
    <property type="component" value="Unassembled WGS sequence"/>
</dbReference>
<sequence length="625" mass="66456">MDPSSIRIVGNITRPPSVHSLRSALKTLDIPSMPPTVPLPPIPTSPSSIKSPSSVKSRSATITGVASPRLNTGSIKNKASFTSLAFRPHKPIKYGTGRFSQVELVPQPSDDLKDPLNWPQWRKELNLASLVFMACLIGAMKTALVAVNDVLATHYGVSYTWIAALTATPLMVSALTGSVSSVAAKLVGKRPVYLASAALIFAGCLWNMTADSSYGSSMGARVMQGLGWGAFDTLLMETIQDTFYEHERNTRVSLYTILTITSTWAFPLIGGSVSYKVGPFAPYRIISALFAIAIPMLALTAPETAFDRSRAAIATTPVLNYTFPWEPQPTHVALALNRDSAIDYVREMKPWSFAGEKTVSTSLQAPRALAAPTTTLVFLVTALPHCFLWGLIASLSLLLSPEPFNLPPSILGTLTAGPWILAALLVAGICFYRSAHHKFTRCVSSLTIAGGSLLALIGLLSFGLNVGSFISGPTTSSSSSSLLAPEASHDLNLPLLSLQLGLLAAGASTLEAAARPLLARSASFTASSMAAAQRSIGDMHSWVVILRNLVSGAMVLAVPHAIARPGDGGLRALIIGLGTVQVGVTALVLLLWRFGEESVWRVDGKVMGLVNLRMPHPEESFFDTD</sequence>
<feature type="transmembrane region" description="Helical" evidence="7">
    <location>
        <begin position="491"/>
        <end position="510"/>
    </location>
</feature>
<keyword evidence="3 7" id="KW-0812">Transmembrane</keyword>
<dbReference type="EMBL" id="KZ679132">
    <property type="protein sequence ID" value="PTB76282.1"/>
    <property type="molecule type" value="Genomic_DNA"/>
</dbReference>
<gene>
    <name evidence="8" type="ORF">M440DRAFT_1422384</name>
</gene>
<dbReference type="AlphaFoldDB" id="A0A2T4C409"/>
<dbReference type="STRING" id="983965.A0A2T4C409"/>
<name>A0A2T4C409_TRILO</name>
<feature type="transmembrane region" description="Helical" evidence="7">
    <location>
        <begin position="569"/>
        <end position="592"/>
    </location>
</feature>
<evidence type="ECO:0000256" key="6">
    <source>
        <dbReference type="SAM" id="MobiDB-lite"/>
    </source>
</evidence>
<feature type="transmembrane region" description="Helical" evidence="7">
    <location>
        <begin position="453"/>
        <end position="471"/>
    </location>
</feature>
<evidence type="ECO:0000256" key="5">
    <source>
        <dbReference type="ARBA" id="ARBA00023136"/>
    </source>
</evidence>
<feature type="region of interest" description="Disordered" evidence="6">
    <location>
        <begin position="32"/>
        <end position="57"/>
    </location>
</feature>
<accession>A0A2T4C409</accession>
<feature type="transmembrane region" description="Helical" evidence="7">
    <location>
        <begin position="410"/>
        <end position="432"/>
    </location>
</feature>
<dbReference type="OrthoDB" id="5215911at2759"/>
<evidence type="ECO:0000256" key="3">
    <source>
        <dbReference type="ARBA" id="ARBA00022692"/>
    </source>
</evidence>
<dbReference type="Gene3D" id="1.20.1250.20">
    <property type="entry name" value="MFS general substrate transporter like domains"/>
    <property type="match status" value="1"/>
</dbReference>
<feature type="compositionally biased region" description="Low complexity" evidence="6">
    <location>
        <begin position="45"/>
        <end position="57"/>
    </location>
</feature>
<dbReference type="InterPro" id="IPR011701">
    <property type="entry name" value="MFS"/>
</dbReference>
<feature type="transmembrane region" description="Helical" evidence="7">
    <location>
        <begin position="127"/>
        <end position="147"/>
    </location>
</feature>
<feature type="compositionally biased region" description="Pro residues" evidence="6">
    <location>
        <begin position="32"/>
        <end position="44"/>
    </location>
</feature>
<evidence type="ECO:0000256" key="7">
    <source>
        <dbReference type="SAM" id="Phobius"/>
    </source>
</evidence>
<feature type="transmembrane region" description="Helical" evidence="7">
    <location>
        <begin position="544"/>
        <end position="563"/>
    </location>
</feature>
<dbReference type="InterPro" id="IPR036259">
    <property type="entry name" value="MFS_trans_sf"/>
</dbReference>
<dbReference type="GO" id="GO:0022857">
    <property type="term" value="F:transmembrane transporter activity"/>
    <property type="evidence" value="ECO:0007669"/>
    <property type="project" value="InterPro"/>
</dbReference>
<evidence type="ECO:0000256" key="4">
    <source>
        <dbReference type="ARBA" id="ARBA00022989"/>
    </source>
</evidence>
<comment type="subcellular location">
    <subcellularLocation>
        <location evidence="1">Membrane</location>
        <topology evidence="1">Multi-pass membrane protein</topology>
    </subcellularLocation>
</comment>
<keyword evidence="4 7" id="KW-1133">Transmembrane helix</keyword>
<keyword evidence="5 7" id="KW-0472">Membrane</keyword>
<evidence type="ECO:0000313" key="8">
    <source>
        <dbReference type="EMBL" id="PTB76282.1"/>
    </source>
</evidence>
<protein>
    <submittedName>
        <fullName evidence="8">MFS general substrate transporter</fullName>
    </submittedName>
</protein>
<keyword evidence="9" id="KW-1185">Reference proteome</keyword>
<feature type="transmembrane region" description="Helical" evidence="7">
    <location>
        <begin position="281"/>
        <end position="301"/>
    </location>
</feature>
<dbReference type="PANTHER" id="PTHR23502">
    <property type="entry name" value="MAJOR FACILITATOR SUPERFAMILY"/>
    <property type="match status" value="1"/>
</dbReference>
<evidence type="ECO:0000313" key="9">
    <source>
        <dbReference type="Proteomes" id="UP000240760"/>
    </source>
</evidence>
<evidence type="ECO:0000256" key="1">
    <source>
        <dbReference type="ARBA" id="ARBA00004141"/>
    </source>
</evidence>
<dbReference type="Pfam" id="PF07690">
    <property type="entry name" value="MFS_1"/>
    <property type="match status" value="1"/>
</dbReference>
<reference evidence="8 9" key="1">
    <citation type="submission" date="2016-07" db="EMBL/GenBank/DDBJ databases">
        <title>Multiple horizontal gene transfer events from other fungi enriched the ability of initially mycotrophic Trichoderma (Ascomycota) to feed on dead plant biomass.</title>
        <authorList>
            <consortium name="DOE Joint Genome Institute"/>
            <person name="Aerts A."/>
            <person name="Atanasova L."/>
            <person name="Chenthamara K."/>
            <person name="Zhang J."/>
            <person name="Grujic M."/>
            <person name="Henrissat B."/>
            <person name="Kuo A."/>
            <person name="Salamov A."/>
            <person name="Lipzen A."/>
            <person name="Labutti K."/>
            <person name="Barry K."/>
            <person name="Miao Y."/>
            <person name="Rahimi M.J."/>
            <person name="Shen Q."/>
            <person name="Grigoriev I.V."/>
            <person name="Kubicek C.P."/>
            <person name="Druzhinina I.S."/>
        </authorList>
    </citation>
    <scope>NUCLEOTIDE SEQUENCE [LARGE SCALE GENOMIC DNA]</scope>
    <source>
        <strain evidence="8 9">ATCC 18648</strain>
    </source>
</reference>
<feature type="transmembrane region" description="Helical" evidence="7">
    <location>
        <begin position="376"/>
        <end position="398"/>
    </location>
</feature>
<dbReference type="SUPFAM" id="SSF103473">
    <property type="entry name" value="MFS general substrate transporter"/>
    <property type="match status" value="1"/>
</dbReference>
<keyword evidence="2" id="KW-0813">Transport</keyword>
<organism evidence="8 9">
    <name type="scientific">Trichoderma longibrachiatum ATCC 18648</name>
    <dbReference type="NCBI Taxonomy" id="983965"/>
    <lineage>
        <taxon>Eukaryota</taxon>
        <taxon>Fungi</taxon>
        <taxon>Dikarya</taxon>
        <taxon>Ascomycota</taxon>
        <taxon>Pezizomycotina</taxon>
        <taxon>Sordariomycetes</taxon>
        <taxon>Hypocreomycetidae</taxon>
        <taxon>Hypocreales</taxon>
        <taxon>Hypocreaceae</taxon>
        <taxon>Trichoderma</taxon>
    </lineage>
</organism>
<feature type="transmembrane region" description="Helical" evidence="7">
    <location>
        <begin position="222"/>
        <end position="240"/>
    </location>
</feature>
<feature type="transmembrane region" description="Helical" evidence="7">
    <location>
        <begin position="252"/>
        <end position="275"/>
    </location>
</feature>
<feature type="transmembrane region" description="Helical" evidence="7">
    <location>
        <begin position="192"/>
        <end position="210"/>
    </location>
</feature>
<dbReference type="GO" id="GO:0005886">
    <property type="term" value="C:plasma membrane"/>
    <property type="evidence" value="ECO:0007669"/>
    <property type="project" value="TreeGrafter"/>
</dbReference>
<feature type="transmembrane region" description="Helical" evidence="7">
    <location>
        <begin position="159"/>
        <end position="180"/>
    </location>
</feature>
<proteinExistence type="predicted"/>
<evidence type="ECO:0000256" key="2">
    <source>
        <dbReference type="ARBA" id="ARBA00022448"/>
    </source>
</evidence>